<proteinExistence type="predicted"/>
<sequence>MMVKINRISETKLAVTVSDNEYKEAVVLKCFYWYSKECVVDFSKKEGEQYEVVLTKKEGEISDGLFAYLSNKIKQDLYDYKLRDLVQDETSLIRELLIAKAFANSDDFDNPPPGEVSDPVGYTPKY</sequence>
<reference evidence="2 3" key="1">
    <citation type="submission" date="2021-12" db="EMBL/GenBank/DDBJ databases">
        <title>Genome sequencing of bacteria with rrn-lacking chromosome and rrn-plasmid.</title>
        <authorList>
            <person name="Anda M."/>
            <person name="Iwasaki W."/>
        </authorList>
    </citation>
    <scope>NUCLEOTIDE SEQUENCE [LARGE SCALE GENOMIC DNA]</scope>
    <source>
        <strain evidence="2 3">NBRC 15940</strain>
    </source>
</reference>
<dbReference type="AlphaFoldDB" id="A0AAN5ANM4"/>
<dbReference type="InterPro" id="IPR023974">
    <property type="entry name" value="HxsD"/>
</dbReference>
<accession>A0AAN5ANM4</accession>
<organism evidence="2 3">
    <name type="scientific">Persicobacter diffluens</name>
    <dbReference type="NCBI Taxonomy" id="981"/>
    <lineage>
        <taxon>Bacteria</taxon>
        <taxon>Pseudomonadati</taxon>
        <taxon>Bacteroidota</taxon>
        <taxon>Cytophagia</taxon>
        <taxon>Cytophagales</taxon>
        <taxon>Persicobacteraceae</taxon>
        <taxon>Persicobacter</taxon>
    </lineage>
</organism>
<dbReference type="RefSeq" id="WP_338240015.1">
    <property type="nucleotide sequence ID" value="NZ_BQKE01000009.1"/>
</dbReference>
<protein>
    <recommendedName>
        <fullName evidence="4">His-Xaa-Ser system protein HxsD</fullName>
    </recommendedName>
</protein>
<evidence type="ECO:0008006" key="4">
    <source>
        <dbReference type="Google" id="ProtNLM"/>
    </source>
</evidence>
<dbReference type="Proteomes" id="UP001310022">
    <property type="component" value="Unassembled WGS sequence"/>
</dbReference>
<keyword evidence="3" id="KW-1185">Reference proteome</keyword>
<dbReference type="EMBL" id="BQKE01000009">
    <property type="protein sequence ID" value="GJM64947.1"/>
    <property type="molecule type" value="Genomic_DNA"/>
</dbReference>
<gene>
    <name evidence="2" type="ORF">PEDI_54990</name>
</gene>
<evidence type="ECO:0000313" key="2">
    <source>
        <dbReference type="EMBL" id="GJM64947.1"/>
    </source>
</evidence>
<name>A0AAN5ANM4_9BACT</name>
<feature type="region of interest" description="Disordered" evidence="1">
    <location>
        <begin position="104"/>
        <end position="126"/>
    </location>
</feature>
<evidence type="ECO:0000256" key="1">
    <source>
        <dbReference type="SAM" id="MobiDB-lite"/>
    </source>
</evidence>
<evidence type="ECO:0000313" key="3">
    <source>
        <dbReference type="Proteomes" id="UP001310022"/>
    </source>
</evidence>
<dbReference type="NCBIfam" id="TIGR03976">
    <property type="entry name" value="chp_LLNDYxLRE"/>
    <property type="match status" value="1"/>
</dbReference>
<comment type="caution">
    <text evidence="2">The sequence shown here is derived from an EMBL/GenBank/DDBJ whole genome shotgun (WGS) entry which is preliminary data.</text>
</comment>